<evidence type="ECO:0000256" key="2">
    <source>
        <dbReference type="ARBA" id="ARBA00022801"/>
    </source>
</evidence>
<evidence type="ECO:0000256" key="3">
    <source>
        <dbReference type="SAM" id="SignalP"/>
    </source>
</evidence>
<evidence type="ECO:0000259" key="5">
    <source>
        <dbReference type="Pfam" id="PF08386"/>
    </source>
</evidence>
<keyword evidence="7" id="KW-1185">Reference proteome</keyword>
<dbReference type="OrthoDB" id="425534at2759"/>
<keyword evidence="2" id="KW-0378">Hydrolase</keyword>
<evidence type="ECO:0000313" key="7">
    <source>
        <dbReference type="Proteomes" id="UP000696573"/>
    </source>
</evidence>
<evidence type="ECO:0000259" key="4">
    <source>
        <dbReference type="Pfam" id="PF00561"/>
    </source>
</evidence>
<dbReference type="InterPro" id="IPR013595">
    <property type="entry name" value="Pept_S33_TAP-like_C"/>
</dbReference>
<accession>A0A9N9YK03</accession>
<keyword evidence="3" id="KW-0732">Signal</keyword>
<feature type="chain" id="PRO_5040108173" evidence="3">
    <location>
        <begin position="16"/>
        <end position="615"/>
    </location>
</feature>
<feature type="domain" description="Peptidase S33 tripeptidyl aminopeptidase-like C-terminal" evidence="5">
    <location>
        <begin position="497"/>
        <end position="565"/>
    </location>
</feature>
<dbReference type="InterPro" id="IPR029058">
    <property type="entry name" value="AB_hydrolase_fold"/>
</dbReference>
<dbReference type="InterPro" id="IPR051601">
    <property type="entry name" value="Serine_prot/Carboxylest_S33"/>
</dbReference>
<dbReference type="Pfam" id="PF00561">
    <property type="entry name" value="Abhydrolase_1"/>
    <property type="match status" value="1"/>
</dbReference>
<dbReference type="GO" id="GO:0016787">
    <property type="term" value="F:hydrolase activity"/>
    <property type="evidence" value="ECO:0007669"/>
    <property type="project" value="UniProtKB-KW"/>
</dbReference>
<gene>
    <name evidence="6" type="ORF">CRHIZ90672A_00018678</name>
</gene>
<dbReference type="Pfam" id="PF08386">
    <property type="entry name" value="Abhydrolase_4"/>
    <property type="match status" value="1"/>
</dbReference>
<proteinExistence type="inferred from homology"/>
<sequence length="615" mass="68781">MIVIWCALALLGLLCREIRFPHAWIDGFRQTLPSSTQSTPKLSSFVWSDIVPSPSLVYRDCYDGFQCARLEVPMDWRVEGSEKVAIAVIRRPAKVQVTDARYGGAILVNPGGPSDSGIMHAVRIAEQLQTIVDSDDEGGLFFDVIGFDPRGVGYTTPKLECFADYLSRQYWQITAAAEGALASGNVSFASKLARGQSIAQSCVDRAVNHNASIAYHMNSAPVAADMLSIVERHGEWREKTARTLLKQPTKELRSHSQYKRSSTSEADAILARTEWKVGREKLLYHGVSYGTVLGQLFAHLHPDRVSRIVLDAVVDTDVYLGSKWDAPIAQSDDILEYFFRACSNSSACAFREDSIEKTRARFHHLIESLDISPLPVSSTSEHSADVVTSSDLRRYIREVVYHPVATFPLLDRLLVELADGNGTTMAIRKQSGLLSRDRQLRRCDPGLAFDLSCHDQSQWENEPAAAIICSDTRTISDLTDEEFLDFAESLQKRSWVMGWYWTELQLPCKGWTIRPSWHIDAPLGSNTSEPMLLIGNTVDPVTPLQSAINMSQQFPRSVVLNQDCSGILGRRGVVLVGLWEEVSKVWWPFQVFVFYEAGRQQSNLNWTPGPAMYLK</sequence>
<dbReference type="Gene3D" id="3.40.50.1820">
    <property type="entry name" value="alpha/beta hydrolase"/>
    <property type="match status" value="1"/>
</dbReference>
<dbReference type="PANTHER" id="PTHR43248:SF25">
    <property type="entry name" value="AB HYDROLASE-1 DOMAIN-CONTAINING PROTEIN-RELATED"/>
    <property type="match status" value="1"/>
</dbReference>
<dbReference type="EMBL" id="CABFNQ020000646">
    <property type="protein sequence ID" value="CAH0020860.1"/>
    <property type="molecule type" value="Genomic_DNA"/>
</dbReference>
<dbReference type="SUPFAM" id="SSF53474">
    <property type="entry name" value="alpha/beta-Hydrolases"/>
    <property type="match status" value="1"/>
</dbReference>
<reference evidence="6" key="1">
    <citation type="submission" date="2021-10" db="EMBL/GenBank/DDBJ databases">
        <authorList>
            <person name="Piombo E."/>
        </authorList>
    </citation>
    <scope>NUCLEOTIDE SEQUENCE</scope>
</reference>
<protein>
    <submittedName>
        <fullName evidence="6">Uncharacterized protein</fullName>
    </submittedName>
</protein>
<comment type="caution">
    <text evidence="6">The sequence shown here is derived from an EMBL/GenBank/DDBJ whole genome shotgun (WGS) entry which is preliminary data.</text>
</comment>
<dbReference type="InterPro" id="IPR000073">
    <property type="entry name" value="AB_hydrolase_1"/>
</dbReference>
<name>A0A9N9YK03_9HYPO</name>
<dbReference type="PANTHER" id="PTHR43248">
    <property type="entry name" value="2-SUCCINYL-6-HYDROXY-2,4-CYCLOHEXADIENE-1-CARBOXYLATE SYNTHASE"/>
    <property type="match status" value="1"/>
</dbReference>
<dbReference type="Proteomes" id="UP000696573">
    <property type="component" value="Unassembled WGS sequence"/>
</dbReference>
<comment type="similarity">
    <text evidence="1">Belongs to the peptidase S33 family.</text>
</comment>
<feature type="domain" description="AB hydrolase-1" evidence="4">
    <location>
        <begin position="105"/>
        <end position="361"/>
    </location>
</feature>
<evidence type="ECO:0000256" key="1">
    <source>
        <dbReference type="ARBA" id="ARBA00010088"/>
    </source>
</evidence>
<evidence type="ECO:0000313" key="6">
    <source>
        <dbReference type="EMBL" id="CAH0020860.1"/>
    </source>
</evidence>
<dbReference type="AlphaFoldDB" id="A0A9N9YK03"/>
<organism evidence="6 7">
    <name type="scientific">Clonostachys rhizophaga</name>
    <dbReference type="NCBI Taxonomy" id="160324"/>
    <lineage>
        <taxon>Eukaryota</taxon>
        <taxon>Fungi</taxon>
        <taxon>Dikarya</taxon>
        <taxon>Ascomycota</taxon>
        <taxon>Pezizomycotina</taxon>
        <taxon>Sordariomycetes</taxon>
        <taxon>Hypocreomycetidae</taxon>
        <taxon>Hypocreales</taxon>
        <taxon>Bionectriaceae</taxon>
        <taxon>Clonostachys</taxon>
    </lineage>
</organism>
<feature type="signal peptide" evidence="3">
    <location>
        <begin position="1"/>
        <end position="15"/>
    </location>
</feature>